<evidence type="ECO:0000256" key="3">
    <source>
        <dbReference type="ARBA" id="ARBA00023163"/>
    </source>
</evidence>
<dbReference type="PRINTS" id="PR00032">
    <property type="entry name" value="HTHARAC"/>
</dbReference>
<dbReference type="AlphaFoldDB" id="A0A7X5ZKI3"/>
<dbReference type="InterPro" id="IPR009057">
    <property type="entry name" value="Homeodomain-like_sf"/>
</dbReference>
<evidence type="ECO:0000313" key="6">
    <source>
        <dbReference type="Proteomes" id="UP000490980"/>
    </source>
</evidence>
<organism evidence="5 6">
    <name type="scientific">Luteibacter anthropi</name>
    <dbReference type="NCBI Taxonomy" id="564369"/>
    <lineage>
        <taxon>Bacteria</taxon>
        <taxon>Pseudomonadati</taxon>
        <taxon>Pseudomonadota</taxon>
        <taxon>Gammaproteobacteria</taxon>
        <taxon>Lysobacterales</taxon>
        <taxon>Rhodanobacteraceae</taxon>
        <taxon>Luteibacter</taxon>
    </lineage>
</organism>
<protein>
    <submittedName>
        <fullName evidence="5">Helix-turn-helix transcriptional regulator</fullName>
    </submittedName>
</protein>
<accession>A0A7X5ZKI3</accession>
<dbReference type="PROSITE" id="PS01124">
    <property type="entry name" value="HTH_ARAC_FAMILY_2"/>
    <property type="match status" value="1"/>
</dbReference>
<dbReference type="PANTHER" id="PTHR46796:SF14">
    <property type="entry name" value="TRANSCRIPTIONAL REGULATORY PROTEIN"/>
    <property type="match status" value="1"/>
</dbReference>
<sequence length="254" mass="27545">MYRIDTSLPPVPPRPATVIVDLAQRSAALDRGDRPGAENLLENLRGRAALTEIVLDGTADDLLLVYRAARATDGDGAGAIFFRRQADGLTCTQGHPPAVRTLASILFDSLRTDMPNTPLVAHVALALRAILPCSPSTAEPSGITRGGLAGWQERRAVAFMEERLDQSFPVAAVAEACGLSVNHFSRAFRRSMGKPPHRWLLDRRIERAQALLRTSDMSLADVALACGFAEQSHFTRVFTRTVGIPPGAWRRSAN</sequence>
<evidence type="ECO:0000259" key="4">
    <source>
        <dbReference type="PROSITE" id="PS01124"/>
    </source>
</evidence>
<dbReference type="SUPFAM" id="SSF46689">
    <property type="entry name" value="Homeodomain-like"/>
    <property type="match status" value="2"/>
</dbReference>
<dbReference type="PANTHER" id="PTHR46796">
    <property type="entry name" value="HTH-TYPE TRANSCRIPTIONAL ACTIVATOR RHAS-RELATED"/>
    <property type="match status" value="1"/>
</dbReference>
<reference evidence="5 6" key="1">
    <citation type="submission" date="2020-03" db="EMBL/GenBank/DDBJ databases">
        <authorList>
            <person name="Lai Q."/>
        </authorList>
    </citation>
    <scope>NUCLEOTIDE SEQUENCE [LARGE SCALE GENOMIC DNA]</scope>
    <source>
        <strain evidence="5 6">CCUG 25036</strain>
    </source>
</reference>
<evidence type="ECO:0000256" key="2">
    <source>
        <dbReference type="ARBA" id="ARBA00023125"/>
    </source>
</evidence>
<dbReference type="InterPro" id="IPR018062">
    <property type="entry name" value="HTH_AraC-typ_CS"/>
</dbReference>
<keyword evidence="6" id="KW-1185">Reference proteome</keyword>
<dbReference type="EMBL" id="JAARLZ010000015">
    <property type="protein sequence ID" value="NII08826.1"/>
    <property type="molecule type" value="Genomic_DNA"/>
</dbReference>
<evidence type="ECO:0000313" key="5">
    <source>
        <dbReference type="EMBL" id="NII08826.1"/>
    </source>
</evidence>
<dbReference type="GO" id="GO:0043565">
    <property type="term" value="F:sequence-specific DNA binding"/>
    <property type="evidence" value="ECO:0007669"/>
    <property type="project" value="InterPro"/>
</dbReference>
<comment type="caution">
    <text evidence="5">The sequence shown here is derived from an EMBL/GenBank/DDBJ whole genome shotgun (WGS) entry which is preliminary data.</text>
</comment>
<dbReference type="RefSeq" id="WP_166952373.1">
    <property type="nucleotide sequence ID" value="NZ_CP077072.1"/>
</dbReference>
<keyword evidence="1" id="KW-0805">Transcription regulation</keyword>
<feature type="domain" description="HTH araC/xylS-type" evidence="4">
    <location>
        <begin position="154"/>
        <end position="252"/>
    </location>
</feature>
<dbReference type="Gene3D" id="1.10.10.60">
    <property type="entry name" value="Homeodomain-like"/>
    <property type="match status" value="2"/>
</dbReference>
<proteinExistence type="predicted"/>
<dbReference type="SMART" id="SM00342">
    <property type="entry name" value="HTH_ARAC"/>
    <property type="match status" value="1"/>
</dbReference>
<keyword evidence="3" id="KW-0804">Transcription</keyword>
<name>A0A7X5ZKI3_9GAMM</name>
<dbReference type="InterPro" id="IPR050204">
    <property type="entry name" value="AraC_XylS_family_regulators"/>
</dbReference>
<gene>
    <name evidence="5" type="ORF">HBF25_20770</name>
</gene>
<dbReference type="Proteomes" id="UP000490980">
    <property type="component" value="Unassembled WGS sequence"/>
</dbReference>
<dbReference type="InterPro" id="IPR020449">
    <property type="entry name" value="Tscrpt_reg_AraC-type_HTH"/>
</dbReference>
<dbReference type="Pfam" id="PF12833">
    <property type="entry name" value="HTH_18"/>
    <property type="match status" value="1"/>
</dbReference>
<dbReference type="PROSITE" id="PS00041">
    <property type="entry name" value="HTH_ARAC_FAMILY_1"/>
    <property type="match status" value="1"/>
</dbReference>
<dbReference type="GO" id="GO:0003700">
    <property type="term" value="F:DNA-binding transcription factor activity"/>
    <property type="evidence" value="ECO:0007669"/>
    <property type="project" value="InterPro"/>
</dbReference>
<dbReference type="InterPro" id="IPR018060">
    <property type="entry name" value="HTH_AraC"/>
</dbReference>
<keyword evidence="2" id="KW-0238">DNA-binding</keyword>
<evidence type="ECO:0000256" key="1">
    <source>
        <dbReference type="ARBA" id="ARBA00023015"/>
    </source>
</evidence>